<dbReference type="InterPro" id="IPR020841">
    <property type="entry name" value="PKS_Beta-ketoAc_synthase_dom"/>
</dbReference>
<dbReference type="InterPro" id="IPR014031">
    <property type="entry name" value="Ketoacyl_synth_C"/>
</dbReference>
<dbReference type="PROSITE" id="PS52004">
    <property type="entry name" value="KS3_2"/>
    <property type="match status" value="1"/>
</dbReference>
<reference evidence="9 10" key="1">
    <citation type="submission" date="2020-09" db="EMBL/GenBank/DDBJ databases">
        <title>Biosynthesis of the nuclear factor of activated T cells inhibitor NFAT-133 and its congeners in Streptomyces pactum.</title>
        <authorList>
            <person name="Zhou W."/>
            <person name="Posri P."/>
            <person name="Abugrain M.E."/>
            <person name="Weisberg A.J."/>
            <person name="Chang J.H."/>
            <person name="Mahmud T."/>
        </authorList>
    </citation>
    <scope>NUCLEOTIDE SEQUENCE [LARGE SCALE GENOMIC DNA]</scope>
    <source>
        <strain evidence="9 10">ATCC 27456</strain>
    </source>
</reference>
<dbReference type="InterPro" id="IPR016039">
    <property type="entry name" value="Thiolase-like"/>
</dbReference>
<keyword evidence="5" id="KW-0012">Acyltransferase</keyword>
<dbReference type="SUPFAM" id="SSF55048">
    <property type="entry name" value="Probable ACP-binding domain of malonyl-CoA ACP transacylase"/>
    <property type="match status" value="1"/>
</dbReference>
<dbReference type="Pfam" id="PF00550">
    <property type="entry name" value="PP-binding"/>
    <property type="match status" value="1"/>
</dbReference>
<dbReference type="Gene3D" id="3.40.47.10">
    <property type="match status" value="1"/>
</dbReference>
<evidence type="ECO:0000259" key="7">
    <source>
        <dbReference type="PROSITE" id="PS50075"/>
    </source>
</evidence>
<evidence type="ECO:0000256" key="4">
    <source>
        <dbReference type="ARBA" id="ARBA00023194"/>
    </source>
</evidence>
<dbReference type="PROSITE" id="PS00012">
    <property type="entry name" value="PHOSPHOPANTETHEINE"/>
    <property type="match status" value="1"/>
</dbReference>
<feature type="compositionally biased region" description="Low complexity" evidence="6">
    <location>
        <begin position="929"/>
        <end position="949"/>
    </location>
</feature>
<dbReference type="InterPro" id="IPR009081">
    <property type="entry name" value="PP-bd_ACP"/>
</dbReference>
<dbReference type="CDD" id="cd00833">
    <property type="entry name" value="PKS"/>
    <property type="match status" value="1"/>
</dbReference>
<keyword evidence="10" id="KW-1185">Reference proteome</keyword>
<dbReference type="InterPro" id="IPR006162">
    <property type="entry name" value="Ppantetheine_attach_site"/>
</dbReference>
<protein>
    <submittedName>
        <fullName evidence="9">Type I polyketide synthase</fullName>
    </submittedName>
</protein>
<dbReference type="SMART" id="SM01294">
    <property type="entry name" value="PKS_PP_betabranch"/>
    <property type="match status" value="1"/>
</dbReference>
<dbReference type="InterPro" id="IPR013968">
    <property type="entry name" value="PKS_KR"/>
</dbReference>
<evidence type="ECO:0000256" key="1">
    <source>
        <dbReference type="ARBA" id="ARBA00022450"/>
    </source>
</evidence>
<evidence type="ECO:0000313" key="10">
    <source>
        <dbReference type="Proteomes" id="UP000807371"/>
    </source>
</evidence>
<sequence length="1663" mass="174643">MTSLDEAQRGPREQAGTGATLRRAFATVERLQRRLEESERARTEPVAIVGVGCRFPGGVTDADSYWQLLADGTDAIGEIPADRWDGAAFHSAEPQTPGRMSTRWGGFLDRIDHFDHEFFGISRREALAMDPQQRLTLEVVWEALEHAGQSPAGLAGSRTGVFMGVCSNDFASRTLRDPLDATAYASTGTAHSIVTGRVSYTLDLHGPSVAVDSACSASLVAVHTACQSLRAGECDLALGGGVNVVLSPIPSIAFSQFPGMVAPDGRCKTFDAAANGYVRGEGCGVVVLKRLSDAVRDGDRVLAVIRGSAVNQDGRSAGVTAPSGTAQRDVLRRALAAGRVAPEEVSYIEAHGTGTTLGDPIEVEALAEVYGRPEGPTVYLGSGKPNIGHLEAASGIAGLIKAALCVNRGAIPRNVHFNELNPHLSFDGTTFAVPTELTGWPKVPGRRLAGVSSFGFSGTNVHMLVEEPPERPAADPDDRRPLAALALSAKSDAALVELAGRYHRFLTENPSVPAGDVCFSANTGRSHFPHRLAAVGSDARELAARLDDFLAGMPAVGLAAGRAGTTETVFVFPGQGPQRVGMARGLYETQPTFRRVIDRCDEILRPMLDIPLLTLLYPPDGDGDDGTQPVYRTEYSQPALFSVEYALAELWRSWGVEPAAVLGHSFGEYAAACFAGAMSLEDGLKLVVARGRLMRESGRTGAMATVFAPEEEVAAAIAGYEDQVSIAAVNGPANTSVSGDRAVIDAVCEEFTRRGVRAKVLRITTASHSPLIEPIIEEFRAVAREITFTPPRIPLVSNLNGRLWEWEQAPDADYWCRHLRQPVRFADGVATVLGLGHRAFVEMGPAPTLLGLISDGLPADTDALLLPSLRPRQDDWEVILDSLSQLYVRGADLDWRAFDADYTRTRVTVPGYPFARTPCWQEPPPVGSPAAAALPGTAGTAGAGTVPEGGEADGADAEFPDAELVYDLAWEEAGPAGGGLPAAPAAADGAAWLLLADTTGVADRLAGLLTGQGARCVSVDRGEAYAFAPGAARAVVRPDSAEDWRRLVTDLAVPGDTALRVVHLWGLDDRGPHGASPDGGESGDGDPVARLLDAQRAGFLGAVRAVQALARAHSGGAAPARLWLVTRGAVRPQGSAGDPSATGQATLWGLGRSLQQEHAGLWGGLVDLDPDPAADAGALAERLLAEAVFEDGEDQVALRGERRLVARLVRRELPAGPAAAVAWRTDASYLITGGLGGLGLAVARSMVLAGARHLVLAGRTPLPPRGEWAALPADTAAGRRVAAVRELEALGAHVTVEVLDVADEGRVRAFLERFDREARPPVRGVVHAAGVGEVVPVLELGPAELERSLRAKAGGAVVLDRVFEGRELDFFVLFSSVSSLLSSPFVAGYAAANAFLDALAHARRERGRPAVSVNWGIWRELGMAERGAEATPGLSAGMGTLDPRQALRMFHRLLGHAGPQAAVVPVDWDEWGRRYQEVSGSPLLTRLLAEAAPAGGAQPARTAAGRTGTLPGREELLALPEPERAEVLAERLRVGLAATLRAEPETVGLDQSLYELGLDSLMAVEARNEIEGRTGVFLPISVFLGGASVRDLAREIVAGLGGDGAPAGPDAAAPAEAEAAVAAPDGGAIRRVERAEDDLVGRLLAELDALPEPGAGPEEGAGV</sequence>
<dbReference type="InterPro" id="IPR016036">
    <property type="entry name" value="Malonyl_transacylase_ACP-bd"/>
</dbReference>
<dbReference type="Gene3D" id="3.40.366.10">
    <property type="entry name" value="Malonyl-Coenzyme A Acyl Carrier Protein, domain 2"/>
    <property type="match status" value="1"/>
</dbReference>
<keyword evidence="2" id="KW-0597">Phosphoprotein</keyword>
<feature type="region of interest" description="Disordered" evidence="6">
    <location>
        <begin position="926"/>
        <end position="956"/>
    </location>
</feature>
<dbReference type="SMART" id="SM00823">
    <property type="entry name" value="PKS_PP"/>
    <property type="match status" value="1"/>
</dbReference>
<evidence type="ECO:0000256" key="2">
    <source>
        <dbReference type="ARBA" id="ARBA00022553"/>
    </source>
</evidence>
<dbReference type="Pfam" id="PF08659">
    <property type="entry name" value="KR"/>
    <property type="match status" value="1"/>
</dbReference>
<evidence type="ECO:0000256" key="6">
    <source>
        <dbReference type="SAM" id="MobiDB-lite"/>
    </source>
</evidence>
<dbReference type="SMART" id="SM00827">
    <property type="entry name" value="PKS_AT"/>
    <property type="match status" value="1"/>
</dbReference>
<dbReference type="SMART" id="SM00825">
    <property type="entry name" value="PKS_KS"/>
    <property type="match status" value="1"/>
</dbReference>
<dbReference type="PANTHER" id="PTHR43775">
    <property type="entry name" value="FATTY ACID SYNTHASE"/>
    <property type="match status" value="1"/>
</dbReference>
<comment type="caution">
    <text evidence="9">The sequence shown here is derived from an EMBL/GenBank/DDBJ whole genome shotgun (WGS) entry which is preliminary data.</text>
</comment>
<dbReference type="Pfam" id="PF02801">
    <property type="entry name" value="Ketoacyl-synt_C"/>
    <property type="match status" value="1"/>
</dbReference>
<dbReference type="Gene3D" id="3.30.70.3290">
    <property type="match status" value="1"/>
</dbReference>
<dbReference type="EMBL" id="JACYXC010000001">
    <property type="protein sequence ID" value="MBH5334674.1"/>
    <property type="molecule type" value="Genomic_DNA"/>
</dbReference>
<dbReference type="InterPro" id="IPR057326">
    <property type="entry name" value="KR_dom"/>
</dbReference>
<gene>
    <name evidence="9" type="ORF">IHE55_07630</name>
</gene>
<evidence type="ECO:0000313" key="9">
    <source>
        <dbReference type="EMBL" id="MBH5334674.1"/>
    </source>
</evidence>
<dbReference type="InterPro" id="IPR036736">
    <property type="entry name" value="ACP-like_sf"/>
</dbReference>
<dbReference type="SUPFAM" id="SSF53901">
    <property type="entry name" value="Thiolase-like"/>
    <property type="match status" value="1"/>
</dbReference>
<dbReference type="SUPFAM" id="SSF47336">
    <property type="entry name" value="ACP-like"/>
    <property type="match status" value="1"/>
</dbReference>
<dbReference type="PROSITE" id="PS50075">
    <property type="entry name" value="CARRIER"/>
    <property type="match status" value="1"/>
</dbReference>
<dbReference type="SUPFAM" id="SSF52151">
    <property type="entry name" value="FabD/lysophospholipase-like"/>
    <property type="match status" value="1"/>
</dbReference>
<dbReference type="CDD" id="cd08955">
    <property type="entry name" value="KR_2_FAS_SDR_x"/>
    <property type="match status" value="1"/>
</dbReference>
<dbReference type="PANTHER" id="PTHR43775:SF37">
    <property type="entry name" value="SI:DKEY-61P9.11"/>
    <property type="match status" value="1"/>
</dbReference>
<keyword evidence="3" id="KW-0808">Transferase</keyword>
<organism evidence="9 10">
    <name type="scientific">Streptomyces pactum</name>
    <dbReference type="NCBI Taxonomy" id="68249"/>
    <lineage>
        <taxon>Bacteria</taxon>
        <taxon>Bacillati</taxon>
        <taxon>Actinomycetota</taxon>
        <taxon>Actinomycetes</taxon>
        <taxon>Kitasatosporales</taxon>
        <taxon>Streptomycetaceae</taxon>
        <taxon>Streptomyces</taxon>
    </lineage>
</organism>
<keyword evidence="1" id="KW-0596">Phosphopantetheine</keyword>
<dbReference type="InterPro" id="IPR018201">
    <property type="entry name" value="Ketoacyl_synth_AS"/>
</dbReference>
<dbReference type="InterPro" id="IPR001227">
    <property type="entry name" value="Ac_transferase_dom_sf"/>
</dbReference>
<dbReference type="InterPro" id="IPR014030">
    <property type="entry name" value="Ketoacyl_synth_N"/>
</dbReference>
<dbReference type="Gene3D" id="3.40.50.720">
    <property type="entry name" value="NAD(P)-binding Rossmann-like Domain"/>
    <property type="match status" value="1"/>
</dbReference>
<evidence type="ECO:0000256" key="5">
    <source>
        <dbReference type="ARBA" id="ARBA00023315"/>
    </source>
</evidence>
<feature type="domain" description="Carrier" evidence="7">
    <location>
        <begin position="1526"/>
        <end position="1600"/>
    </location>
</feature>
<keyword evidence="4" id="KW-0045">Antibiotic biosynthesis</keyword>
<proteinExistence type="predicted"/>
<dbReference type="SMART" id="SM00822">
    <property type="entry name" value="PKS_KR"/>
    <property type="match status" value="1"/>
</dbReference>
<dbReference type="InterPro" id="IPR016035">
    <property type="entry name" value="Acyl_Trfase/lysoPLipase"/>
</dbReference>
<dbReference type="Gene3D" id="1.10.1200.10">
    <property type="entry name" value="ACP-like"/>
    <property type="match status" value="1"/>
</dbReference>
<dbReference type="InterPro" id="IPR020806">
    <property type="entry name" value="PKS_PP-bd"/>
</dbReference>
<dbReference type="SUPFAM" id="SSF51735">
    <property type="entry name" value="NAD(P)-binding Rossmann-fold domains"/>
    <property type="match status" value="2"/>
</dbReference>
<dbReference type="InterPro" id="IPR014043">
    <property type="entry name" value="Acyl_transferase_dom"/>
</dbReference>
<dbReference type="InterPro" id="IPR036291">
    <property type="entry name" value="NAD(P)-bd_dom_sf"/>
</dbReference>
<dbReference type="Proteomes" id="UP000807371">
    <property type="component" value="Unassembled WGS sequence"/>
</dbReference>
<dbReference type="PROSITE" id="PS00606">
    <property type="entry name" value="KS3_1"/>
    <property type="match status" value="1"/>
</dbReference>
<evidence type="ECO:0000259" key="8">
    <source>
        <dbReference type="PROSITE" id="PS52004"/>
    </source>
</evidence>
<dbReference type="InterPro" id="IPR050091">
    <property type="entry name" value="PKS_NRPS_Biosynth_Enz"/>
</dbReference>
<dbReference type="Pfam" id="PF22621">
    <property type="entry name" value="CurL-like_PKS_C"/>
    <property type="match status" value="1"/>
</dbReference>
<evidence type="ECO:0000256" key="3">
    <source>
        <dbReference type="ARBA" id="ARBA00022679"/>
    </source>
</evidence>
<dbReference type="Pfam" id="PF00109">
    <property type="entry name" value="ketoacyl-synt"/>
    <property type="match status" value="1"/>
</dbReference>
<dbReference type="RefSeq" id="WP_197988335.1">
    <property type="nucleotide sequence ID" value="NZ_JACYXC010000001.1"/>
</dbReference>
<accession>A0ABS0NHK4</accession>
<dbReference type="Pfam" id="PF00698">
    <property type="entry name" value="Acyl_transf_1"/>
    <property type="match status" value="1"/>
</dbReference>
<name>A0ABS0NHK4_9ACTN</name>
<feature type="domain" description="Ketosynthase family 3 (KS3)" evidence="8">
    <location>
        <begin position="43"/>
        <end position="467"/>
    </location>
</feature>